<dbReference type="AlphaFoldDB" id="A0A0E3MBY5"/>
<sequence>MNKNFSKDLIYKNAFLLLNSKCNIKDEDNALLFDKLTYIIFSIAILPSNNYSFALLNELSKIYLKVKDIDLYWSFTPELTNLINDSFYKLREVFPLKKGIKVIAKILREQLINEPFRNGLEIGILDNLIDLKNTPYVKEGLPYYSRIGLGCHSGMVANEEQQLLEDAFFMLISAEKAYNEMIEFAFKIKNNNKNIVKEHVNLLTTLNRNVCTLCRNGIINFFGYFEAFLNGIGLEYLYKNQGKVSREEQFLLIGKNKQGSNYIKMEDRIEWLQKIIGGKITYKTKNHQQLKEECFVKLLNKFKNQRDVSVHFSKGKGNILIPPDKWLSDLRDISKYVLEASMKIWLSCYQENNYPDYLKNFKYEVLYKDAEERLNANYE</sequence>
<dbReference type="KEGG" id="csq:CSCA_5184"/>
<organism evidence="1 2">
    <name type="scientific">Clostridium scatologenes</name>
    <dbReference type="NCBI Taxonomy" id="1548"/>
    <lineage>
        <taxon>Bacteria</taxon>
        <taxon>Bacillati</taxon>
        <taxon>Bacillota</taxon>
        <taxon>Clostridia</taxon>
        <taxon>Eubacteriales</taxon>
        <taxon>Clostridiaceae</taxon>
        <taxon>Clostridium</taxon>
    </lineage>
</organism>
<protein>
    <submittedName>
        <fullName evidence="1">Uncharacterized protein</fullName>
    </submittedName>
</protein>
<gene>
    <name evidence="1" type="ORF">CSCA_5184</name>
</gene>
<evidence type="ECO:0000313" key="1">
    <source>
        <dbReference type="EMBL" id="AKA72309.1"/>
    </source>
</evidence>
<dbReference type="EMBL" id="CP009933">
    <property type="protein sequence ID" value="AKA72309.1"/>
    <property type="molecule type" value="Genomic_DNA"/>
</dbReference>
<dbReference type="RefSeq" id="WP_026366496.1">
    <property type="nucleotide sequence ID" value="NZ_CP009933.1"/>
</dbReference>
<dbReference type="STRING" id="1548.CSCA_5184"/>
<dbReference type="Proteomes" id="UP000033115">
    <property type="component" value="Chromosome"/>
</dbReference>
<evidence type="ECO:0000313" key="2">
    <source>
        <dbReference type="Proteomes" id="UP000033115"/>
    </source>
</evidence>
<reference evidence="1 2" key="1">
    <citation type="journal article" date="2015" name="J. Biotechnol.">
        <title>Complete genome sequence of a malodorant-producing acetogen, Clostridium scatologenes ATCC 25775(T).</title>
        <authorList>
            <person name="Zhu Z."/>
            <person name="Guo T."/>
            <person name="Zheng H."/>
            <person name="Song T."/>
            <person name="Ouyang P."/>
            <person name="Xie J."/>
        </authorList>
    </citation>
    <scope>NUCLEOTIDE SEQUENCE [LARGE SCALE GENOMIC DNA]</scope>
    <source>
        <strain evidence="1 2">ATCC 25775</strain>
    </source>
</reference>
<name>A0A0E3MBY5_CLOSL</name>
<proteinExistence type="predicted"/>
<dbReference type="HOGENOM" id="CLU_729020_0_0_9"/>
<accession>A0A0E3MBY5</accession>
<keyword evidence="2" id="KW-1185">Reference proteome</keyword>